<feature type="transmembrane region" description="Helical" evidence="1">
    <location>
        <begin position="102"/>
        <end position="119"/>
    </location>
</feature>
<gene>
    <name evidence="3" type="ORF">L1I30_00710</name>
</gene>
<proteinExistence type="predicted"/>
<keyword evidence="1" id="KW-1133">Transmembrane helix</keyword>
<name>A0ABS9EBB0_9FLAO</name>
<dbReference type="InterPro" id="IPR006976">
    <property type="entry name" value="VanZ-like"/>
</dbReference>
<dbReference type="PANTHER" id="PTHR28008:SF1">
    <property type="entry name" value="DOMAIN PROTEIN, PUTATIVE (AFU_ORTHOLOGUE AFUA_3G10980)-RELATED"/>
    <property type="match status" value="1"/>
</dbReference>
<dbReference type="PANTHER" id="PTHR28008">
    <property type="entry name" value="DOMAIN PROTEIN, PUTATIVE (AFU_ORTHOLOGUE AFUA_3G10980)-RELATED"/>
    <property type="match status" value="1"/>
</dbReference>
<reference evidence="3" key="1">
    <citation type="submission" date="2022-01" db="EMBL/GenBank/DDBJ databases">
        <title>Gillisia lutea sp. nov., isolated from marine plastic residues from the Malvarosa beach (Valencia, Spain).</title>
        <authorList>
            <person name="Vidal-Verdu A."/>
            <person name="Molina-Menor E."/>
            <person name="Satari L."/>
            <person name="Pascual J."/>
            <person name="Pereto J."/>
            <person name="Porcar M."/>
        </authorList>
    </citation>
    <scope>NUCLEOTIDE SEQUENCE</scope>
    <source>
        <strain evidence="3">M10.2A</strain>
    </source>
</reference>
<organism evidence="3 4">
    <name type="scientific">Gillisia lutea</name>
    <dbReference type="NCBI Taxonomy" id="2909668"/>
    <lineage>
        <taxon>Bacteria</taxon>
        <taxon>Pseudomonadati</taxon>
        <taxon>Bacteroidota</taxon>
        <taxon>Flavobacteriia</taxon>
        <taxon>Flavobacteriales</taxon>
        <taxon>Flavobacteriaceae</taxon>
        <taxon>Gillisia</taxon>
    </lineage>
</organism>
<evidence type="ECO:0000259" key="2">
    <source>
        <dbReference type="Pfam" id="PF04892"/>
    </source>
</evidence>
<accession>A0ABS9EBB0</accession>
<dbReference type="EMBL" id="JAKGTH010000006">
    <property type="protein sequence ID" value="MCF4100175.1"/>
    <property type="molecule type" value="Genomic_DNA"/>
</dbReference>
<dbReference type="Pfam" id="PF04892">
    <property type="entry name" value="VanZ"/>
    <property type="match status" value="1"/>
</dbReference>
<keyword evidence="1" id="KW-0472">Membrane</keyword>
<dbReference type="Proteomes" id="UP001179363">
    <property type="component" value="Unassembled WGS sequence"/>
</dbReference>
<feature type="transmembrane region" description="Helical" evidence="1">
    <location>
        <begin position="70"/>
        <end position="90"/>
    </location>
</feature>
<comment type="caution">
    <text evidence="3">The sequence shown here is derived from an EMBL/GenBank/DDBJ whole genome shotgun (WGS) entry which is preliminary data.</text>
</comment>
<feature type="transmembrane region" description="Helical" evidence="1">
    <location>
        <begin position="39"/>
        <end position="58"/>
    </location>
</feature>
<dbReference type="NCBIfam" id="NF037970">
    <property type="entry name" value="vanZ_1"/>
    <property type="match status" value="1"/>
</dbReference>
<feature type="domain" description="VanZ-like" evidence="2">
    <location>
        <begin position="40"/>
        <end position="119"/>
    </location>
</feature>
<sequence length="134" mass="15185">MAARIVLILAIVYTIIITTLSLIQLGKISVGDFNPTDKMLHGVAYFTLTFIWLFYYLLKISQNNSENWNFLKISLLIIVFGMLIEVLQGTLTSYRDPDLADILANSIGALCALLCFILFKKSLIQLKHKINLFL</sequence>
<keyword evidence="1" id="KW-0812">Transmembrane</keyword>
<feature type="transmembrane region" description="Helical" evidence="1">
    <location>
        <begin position="7"/>
        <end position="27"/>
    </location>
</feature>
<keyword evidence="4" id="KW-1185">Reference proteome</keyword>
<dbReference type="RefSeq" id="WP_236132330.1">
    <property type="nucleotide sequence ID" value="NZ_JAKGTH010000006.1"/>
</dbReference>
<evidence type="ECO:0000313" key="4">
    <source>
        <dbReference type="Proteomes" id="UP001179363"/>
    </source>
</evidence>
<evidence type="ECO:0000313" key="3">
    <source>
        <dbReference type="EMBL" id="MCF4100175.1"/>
    </source>
</evidence>
<evidence type="ECO:0000256" key="1">
    <source>
        <dbReference type="SAM" id="Phobius"/>
    </source>
</evidence>
<protein>
    <submittedName>
        <fullName evidence="3">VanZ family protein</fullName>
    </submittedName>
</protein>